<evidence type="ECO:0000313" key="3">
    <source>
        <dbReference type="Proteomes" id="UP000254720"/>
    </source>
</evidence>
<sequence length="128" mass="14323">MDVSIFLAKALGIYLVIIGIAMFINASRFKTMVDDIADNPALLFLTGILALIVGILLVISHNIWQMDWRVVITVIAWLSLIKGVVRVLFPLTATEWSAKFIQNNSAYYISAFITLLLGIFLSYFGFAY</sequence>
<keyword evidence="3" id="KW-1185">Reference proteome</keyword>
<dbReference type="AlphaFoldDB" id="A0A370GI13"/>
<proteinExistence type="predicted"/>
<organism evidence="2 3">
    <name type="scientific">Aquicella lusitana</name>
    <dbReference type="NCBI Taxonomy" id="254246"/>
    <lineage>
        <taxon>Bacteria</taxon>
        <taxon>Pseudomonadati</taxon>
        <taxon>Pseudomonadota</taxon>
        <taxon>Gammaproteobacteria</taxon>
        <taxon>Legionellales</taxon>
        <taxon>Coxiellaceae</taxon>
        <taxon>Aquicella</taxon>
    </lineage>
</organism>
<dbReference type="Pfam" id="PF09838">
    <property type="entry name" value="DUF2065"/>
    <property type="match status" value="1"/>
</dbReference>
<feature type="transmembrane region" description="Helical" evidence="1">
    <location>
        <begin position="105"/>
        <end position="126"/>
    </location>
</feature>
<dbReference type="RefSeq" id="WP_114834449.1">
    <property type="nucleotide sequence ID" value="NZ_LR699114.1"/>
</dbReference>
<accession>A0A370GI13</accession>
<keyword evidence="1" id="KW-0812">Transmembrane</keyword>
<comment type="caution">
    <text evidence="2">The sequence shown here is derived from an EMBL/GenBank/DDBJ whole genome shotgun (WGS) entry which is preliminary data.</text>
</comment>
<dbReference type="Proteomes" id="UP000254720">
    <property type="component" value="Unassembled WGS sequence"/>
</dbReference>
<dbReference type="EMBL" id="QQAX01000011">
    <property type="protein sequence ID" value="RDI43422.1"/>
    <property type="molecule type" value="Genomic_DNA"/>
</dbReference>
<dbReference type="OrthoDB" id="572589at2"/>
<reference evidence="2 3" key="1">
    <citation type="submission" date="2018-07" db="EMBL/GenBank/DDBJ databases">
        <title>Genomic Encyclopedia of Type Strains, Phase IV (KMG-IV): sequencing the most valuable type-strain genomes for metagenomic binning, comparative biology and taxonomic classification.</title>
        <authorList>
            <person name="Goeker M."/>
        </authorList>
    </citation>
    <scope>NUCLEOTIDE SEQUENCE [LARGE SCALE GENOMIC DNA]</scope>
    <source>
        <strain evidence="2 3">DSM 16500</strain>
    </source>
</reference>
<feature type="transmembrane region" description="Helical" evidence="1">
    <location>
        <begin position="41"/>
        <end position="64"/>
    </location>
</feature>
<feature type="transmembrane region" description="Helical" evidence="1">
    <location>
        <begin position="6"/>
        <end position="29"/>
    </location>
</feature>
<dbReference type="InterPro" id="IPR019201">
    <property type="entry name" value="DUF2065"/>
</dbReference>
<keyword evidence="1" id="KW-1133">Transmembrane helix</keyword>
<keyword evidence="1" id="KW-0472">Membrane</keyword>
<gene>
    <name evidence="2" type="ORF">C8D86_11178</name>
</gene>
<name>A0A370GI13_9COXI</name>
<protein>
    <submittedName>
        <fullName evidence="2">Uncharacterized protein DUF2065</fullName>
    </submittedName>
</protein>
<feature type="transmembrane region" description="Helical" evidence="1">
    <location>
        <begin position="70"/>
        <end position="93"/>
    </location>
</feature>
<evidence type="ECO:0000313" key="2">
    <source>
        <dbReference type="EMBL" id="RDI43422.1"/>
    </source>
</evidence>
<evidence type="ECO:0000256" key="1">
    <source>
        <dbReference type="SAM" id="Phobius"/>
    </source>
</evidence>